<dbReference type="InterPro" id="IPR004681">
    <property type="entry name" value="TRAP_DctM"/>
</dbReference>
<dbReference type="PIRSF" id="PIRSF006066">
    <property type="entry name" value="HI0050"/>
    <property type="match status" value="1"/>
</dbReference>
<keyword evidence="2" id="KW-1003">Cell membrane</keyword>
<keyword evidence="7" id="KW-0813">Transport</keyword>
<dbReference type="PANTHER" id="PTHR33362">
    <property type="entry name" value="SIALIC ACID TRAP TRANSPORTER PERMEASE PROTEIN SIAT-RELATED"/>
    <property type="match status" value="1"/>
</dbReference>
<evidence type="ECO:0000256" key="5">
    <source>
        <dbReference type="ARBA" id="ARBA00022989"/>
    </source>
</evidence>
<dbReference type="PANTHER" id="PTHR33362:SF5">
    <property type="entry name" value="C4-DICARBOXYLATE TRAP TRANSPORTER LARGE PERMEASE PROTEIN DCTM"/>
    <property type="match status" value="1"/>
</dbReference>
<feature type="transmembrane region" description="Helical" evidence="7">
    <location>
        <begin position="173"/>
        <end position="193"/>
    </location>
</feature>
<dbReference type="NCBIfam" id="TIGR00786">
    <property type="entry name" value="dctM"/>
    <property type="match status" value="1"/>
</dbReference>
<dbReference type="STRING" id="1231391.GCA_000308195_02226"/>
<evidence type="ECO:0000256" key="2">
    <source>
        <dbReference type="ARBA" id="ARBA00022475"/>
    </source>
</evidence>
<organism evidence="9 10">
    <name type="scientific">Pusillimonas noertemannii</name>
    <dbReference type="NCBI Taxonomy" id="305977"/>
    <lineage>
        <taxon>Bacteria</taxon>
        <taxon>Pseudomonadati</taxon>
        <taxon>Pseudomonadota</taxon>
        <taxon>Betaproteobacteria</taxon>
        <taxon>Burkholderiales</taxon>
        <taxon>Alcaligenaceae</taxon>
        <taxon>Pusillimonas</taxon>
    </lineage>
</organism>
<comment type="subcellular location">
    <subcellularLocation>
        <location evidence="1 7">Cell inner membrane</location>
        <topology evidence="1 7">Multi-pass membrane protein</topology>
    </subcellularLocation>
</comment>
<feature type="transmembrane region" description="Helical" evidence="7">
    <location>
        <begin position="6"/>
        <end position="38"/>
    </location>
</feature>
<keyword evidence="4 7" id="KW-0812">Transmembrane</keyword>
<dbReference type="InterPro" id="IPR010656">
    <property type="entry name" value="DctM"/>
</dbReference>
<dbReference type="AlphaFoldDB" id="A0A2U1CH27"/>
<proteinExistence type="inferred from homology"/>
<comment type="caution">
    <text evidence="7">Lacks conserved residue(s) required for the propagation of feature annotation.</text>
</comment>
<evidence type="ECO:0000256" key="6">
    <source>
        <dbReference type="ARBA" id="ARBA00023136"/>
    </source>
</evidence>
<comment type="function">
    <text evidence="7">Part of the tripartite ATP-independent periplasmic (TRAP) transport system.</text>
</comment>
<reference evidence="9 10" key="1">
    <citation type="submission" date="2018-04" db="EMBL/GenBank/DDBJ databases">
        <title>Genomic Encyclopedia of Type Strains, Phase IV (KMG-IV): sequencing the most valuable type-strain genomes for metagenomic binning, comparative biology and taxonomic classification.</title>
        <authorList>
            <person name="Goeker M."/>
        </authorList>
    </citation>
    <scope>NUCLEOTIDE SEQUENCE [LARGE SCALE GENOMIC DNA]</scope>
    <source>
        <strain evidence="9 10">DSM 10065</strain>
    </source>
</reference>
<dbReference type="RefSeq" id="WP_017524580.1">
    <property type="nucleotide sequence ID" value="NZ_JACCEX010000002.1"/>
</dbReference>
<dbReference type="Proteomes" id="UP000246145">
    <property type="component" value="Unassembled WGS sequence"/>
</dbReference>
<dbReference type="OrthoDB" id="9777699at2"/>
<feature type="transmembrane region" description="Helical" evidence="7">
    <location>
        <begin position="140"/>
        <end position="167"/>
    </location>
</feature>
<feature type="transmembrane region" description="Helical" evidence="7">
    <location>
        <begin position="365"/>
        <end position="388"/>
    </location>
</feature>
<protein>
    <recommendedName>
        <fullName evidence="7">TRAP transporter large permease protein</fullName>
    </recommendedName>
</protein>
<feature type="transmembrane region" description="Helical" evidence="7">
    <location>
        <begin position="107"/>
        <end position="128"/>
    </location>
</feature>
<evidence type="ECO:0000259" key="8">
    <source>
        <dbReference type="Pfam" id="PF06808"/>
    </source>
</evidence>
<comment type="caution">
    <text evidence="9">The sequence shown here is derived from an EMBL/GenBank/DDBJ whole genome shotgun (WGS) entry which is preliminary data.</text>
</comment>
<evidence type="ECO:0000256" key="7">
    <source>
        <dbReference type="RuleBase" id="RU369079"/>
    </source>
</evidence>
<feature type="transmembrane region" description="Helical" evidence="7">
    <location>
        <begin position="340"/>
        <end position="359"/>
    </location>
</feature>
<dbReference type="GO" id="GO:0022857">
    <property type="term" value="F:transmembrane transporter activity"/>
    <property type="evidence" value="ECO:0007669"/>
    <property type="project" value="UniProtKB-UniRule"/>
</dbReference>
<accession>A0A2U1CH27</accession>
<keyword evidence="5 7" id="KW-1133">Transmembrane helix</keyword>
<gene>
    <name evidence="9" type="ORF">C7440_3916</name>
</gene>
<keyword evidence="10" id="KW-1185">Reference proteome</keyword>
<comment type="similarity">
    <text evidence="7">Belongs to the TRAP transporter large permease family.</text>
</comment>
<comment type="subunit">
    <text evidence="7">The complex comprises the extracytoplasmic solute receptor protein and the two transmembrane proteins.</text>
</comment>
<evidence type="ECO:0000313" key="9">
    <source>
        <dbReference type="EMBL" id="PVY60202.1"/>
    </source>
</evidence>
<evidence type="ECO:0000256" key="4">
    <source>
        <dbReference type="ARBA" id="ARBA00022692"/>
    </source>
</evidence>
<evidence type="ECO:0000313" key="10">
    <source>
        <dbReference type="Proteomes" id="UP000246145"/>
    </source>
</evidence>
<dbReference type="Pfam" id="PF06808">
    <property type="entry name" value="DctM"/>
    <property type="match status" value="1"/>
</dbReference>
<name>A0A2U1CH27_9BURK</name>
<dbReference type="GO" id="GO:0005886">
    <property type="term" value="C:plasma membrane"/>
    <property type="evidence" value="ECO:0007669"/>
    <property type="project" value="UniProtKB-SubCell"/>
</dbReference>
<feature type="transmembrane region" description="Helical" evidence="7">
    <location>
        <begin position="59"/>
        <end position="87"/>
    </location>
</feature>
<keyword evidence="6 7" id="KW-0472">Membrane</keyword>
<feature type="transmembrane region" description="Helical" evidence="7">
    <location>
        <begin position="409"/>
        <end position="430"/>
    </location>
</feature>
<sequence length="436" mass="45786">MDMAMWGGLIALFVCVLIGIPVVFSFAAAAGFGLYFVLGGFEPTISLLERTAISGIREYNFVVIPLFTVMGMLIAHCGAATDLFRVVNRLLKGIPGRLAVATVGGNAVFAAVTGVGVAAAAAFSHVAYPVMRDHRYQPSFAVGCIAGSSVLGLLIPPSVFMIVWAILTEQSVGILFAAGVFPGVVLALLYALYCIVYAKMFPAAAGEGSGDQDSSPLTRSNVMGSLGVGVLIVVTLGGIWWGYFTPTEGSAVGLLGAAILAVAKGMRLRGLFQACITAGQTVTPIMLLLMSAVIYSKLMALNGVPQEVQYLLEEMGLGPAGTMLFMAIVWFVLGALLDSISIMLLTVPIFWPIATALGFDPIVFALVGILVIEAGVLTPPFGIGVFVVKAAIPDRNIRIGEIFKGAAPYWVLILFVAWLVYEVPAVATWLPGKVLS</sequence>
<dbReference type="EMBL" id="QEKO01000012">
    <property type="protein sequence ID" value="PVY60202.1"/>
    <property type="molecule type" value="Genomic_DNA"/>
</dbReference>
<feature type="domain" description="TRAP C4-dicarboxylate transport system permease DctM subunit" evidence="8">
    <location>
        <begin position="9"/>
        <end position="424"/>
    </location>
</feature>
<feature type="transmembrane region" description="Helical" evidence="7">
    <location>
        <begin position="274"/>
        <end position="295"/>
    </location>
</feature>
<keyword evidence="3 7" id="KW-0997">Cell inner membrane</keyword>
<evidence type="ECO:0000256" key="3">
    <source>
        <dbReference type="ARBA" id="ARBA00022519"/>
    </source>
</evidence>
<evidence type="ECO:0000256" key="1">
    <source>
        <dbReference type="ARBA" id="ARBA00004429"/>
    </source>
</evidence>
<feature type="transmembrane region" description="Helical" evidence="7">
    <location>
        <begin position="222"/>
        <end position="243"/>
    </location>
</feature>